<protein>
    <submittedName>
        <fullName evidence="1">Uncharacterized protein</fullName>
    </submittedName>
</protein>
<keyword evidence="2" id="KW-1185">Reference proteome</keyword>
<organism evidence="1 2">
    <name type="scientific">Ameca splendens</name>
    <dbReference type="NCBI Taxonomy" id="208324"/>
    <lineage>
        <taxon>Eukaryota</taxon>
        <taxon>Metazoa</taxon>
        <taxon>Chordata</taxon>
        <taxon>Craniata</taxon>
        <taxon>Vertebrata</taxon>
        <taxon>Euteleostomi</taxon>
        <taxon>Actinopterygii</taxon>
        <taxon>Neopterygii</taxon>
        <taxon>Teleostei</taxon>
        <taxon>Neoteleostei</taxon>
        <taxon>Acanthomorphata</taxon>
        <taxon>Ovalentaria</taxon>
        <taxon>Atherinomorphae</taxon>
        <taxon>Cyprinodontiformes</taxon>
        <taxon>Goodeidae</taxon>
        <taxon>Ameca</taxon>
    </lineage>
</organism>
<evidence type="ECO:0000313" key="2">
    <source>
        <dbReference type="Proteomes" id="UP001469553"/>
    </source>
</evidence>
<sequence length="69" mass="7791">MVESSFTTTCWSQTLDLLTSSWTSSFSTHMSSQNFAENPEDLSLCTFSVTLLKLQIFLLAFSTMWLSLP</sequence>
<proteinExistence type="predicted"/>
<dbReference type="EMBL" id="JAHRIP010029394">
    <property type="protein sequence ID" value="MEQ2291763.1"/>
    <property type="molecule type" value="Genomic_DNA"/>
</dbReference>
<accession>A0ABV0YD70</accession>
<gene>
    <name evidence="1" type="ORF">AMECASPLE_016275</name>
</gene>
<name>A0ABV0YD70_9TELE</name>
<dbReference type="Proteomes" id="UP001469553">
    <property type="component" value="Unassembled WGS sequence"/>
</dbReference>
<comment type="caution">
    <text evidence="1">The sequence shown here is derived from an EMBL/GenBank/DDBJ whole genome shotgun (WGS) entry which is preliminary data.</text>
</comment>
<reference evidence="1 2" key="1">
    <citation type="submission" date="2021-06" db="EMBL/GenBank/DDBJ databases">
        <authorList>
            <person name="Palmer J.M."/>
        </authorList>
    </citation>
    <scope>NUCLEOTIDE SEQUENCE [LARGE SCALE GENOMIC DNA]</scope>
    <source>
        <strain evidence="1 2">AS_MEX2019</strain>
        <tissue evidence="1">Muscle</tissue>
    </source>
</reference>
<evidence type="ECO:0000313" key="1">
    <source>
        <dbReference type="EMBL" id="MEQ2291763.1"/>
    </source>
</evidence>